<dbReference type="SUPFAM" id="SSF75632">
    <property type="entry name" value="Cullin homology domain"/>
    <property type="match status" value="1"/>
</dbReference>
<dbReference type="Proteomes" id="UP001158576">
    <property type="component" value="Chromosome XSR"/>
</dbReference>
<dbReference type="EMBL" id="OU015569">
    <property type="protein sequence ID" value="CAG5100240.1"/>
    <property type="molecule type" value="Genomic_DNA"/>
</dbReference>
<feature type="region of interest" description="Disordered" evidence="2">
    <location>
        <begin position="161"/>
        <end position="182"/>
    </location>
</feature>
<evidence type="ECO:0000256" key="1">
    <source>
        <dbReference type="PROSITE-ProRule" id="PRU00330"/>
    </source>
</evidence>
<accession>A0ABN7SHL2</accession>
<protein>
    <submittedName>
        <fullName evidence="4">Oidioi.mRNA.OKI2018_I69.XSR.g16909.t1.cds</fullName>
    </submittedName>
</protein>
<dbReference type="Gene3D" id="3.30.230.130">
    <property type="entry name" value="Cullin, Chain C, Domain 2"/>
    <property type="match status" value="1"/>
</dbReference>
<reference evidence="4 5" key="1">
    <citation type="submission" date="2021-04" db="EMBL/GenBank/DDBJ databases">
        <authorList>
            <person name="Bliznina A."/>
        </authorList>
    </citation>
    <scope>NUCLEOTIDE SEQUENCE [LARGE SCALE GENOMIC DNA]</scope>
</reference>
<name>A0ABN7SHL2_OIKDI</name>
<keyword evidence="5" id="KW-1185">Reference proteome</keyword>
<sequence>MRRVQTKSITAAREKKLRRRAICPAELTRYEDDKQERLDKVALEEVLILRKEIKEKAEISPKRFGEIRAKRQLDHDNQIGAATLKMSVGEVTREFTVTPTQAVLVNLFSEPDSLKLEKIAELSGVSSEICEKRLQFWVHKGIVIKEEEGYRCVRDDEDVVEARPEEQMDTEDNEQEKAKAEQEAKFQLHNQALLFEDDDFEDLLE</sequence>
<dbReference type="PANTHER" id="PTHR45957">
    <property type="entry name" value="ANAPHASE-PROMOTING COMPLEX SUBUNIT 2"/>
    <property type="match status" value="1"/>
</dbReference>
<dbReference type="PROSITE" id="PS50069">
    <property type="entry name" value="CULLIN_2"/>
    <property type="match status" value="1"/>
</dbReference>
<proteinExistence type="inferred from homology"/>
<dbReference type="InterPro" id="IPR016158">
    <property type="entry name" value="Cullin_homology"/>
</dbReference>
<dbReference type="InterPro" id="IPR044554">
    <property type="entry name" value="ANAPC2"/>
</dbReference>
<comment type="similarity">
    <text evidence="1">Belongs to the cullin family.</text>
</comment>
<evidence type="ECO:0000259" key="3">
    <source>
        <dbReference type="PROSITE" id="PS50069"/>
    </source>
</evidence>
<dbReference type="InterPro" id="IPR036317">
    <property type="entry name" value="Cullin_homology_sf"/>
</dbReference>
<evidence type="ECO:0000256" key="2">
    <source>
        <dbReference type="SAM" id="MobiDB-lite"/>
    </source>
</evidence>
<feature type="domain" description="Cullin family profile" evidence="3">
    <location>
        <begin position="49"/>
        <end position="138"/>
    </location>
</feature>
<evidence type="ECO:0000313" key="4">
    <source>
        <dbReference type="EMBL" id="CAG5100240.1"/>
    </source>
</evidence>
<evidence type="ECO:0000313" key="5">
    <source>
        <dbReference type="Proteomes" id="UP001158576"/>
    </source>
</evidence>
<gene>
    <name evidence="4" type="ORF">OKIOD_LOCUS8467</name>
</gene>
<organism evidence="4 5">
    <name type="scientific">Oikopleura dioica</name>
    <name type="common">Tunicate</name>
    <dbReference type="NCBI Taxonomy" id="34765"/>
    <lineage>
        <taxon>Eukaryota</taxon>
        <taxon>Metazoa</taxon>
        <taxon>Chordata</taxon>
        <taxon>Tunicata</taxon>
        <taxon>Appendicularia</taxon>
        <taxon>Copelata</taxon>
        <taxon>Oikopleuridae</taxon>
        <taxon>Oikopleura</taxon>
    </lineage>
</organism>
<dbReference type="PANTHER" id="PTHR45957:SF1">
    <property type="entry name" value="ANAPHASE-PROMOTING COMPLEX SUBUNIT 2"/>
    <property type="match status" value="1"/>
</dbReference>